<dbReference type="GO" id="GO:0005886">
    <property type="term" value="C:plasma membrane"/>
    <property type="evidence" value="ECO:0007669"/>
    <property type="project" value="UniProtKB-SubCell"/>
</dbReference>
<evidence type="ECO:0000256" key="2">
    <source>
        <dbReference type="ARBA" id="ARBA00022692"/>
    </source>
</evidence>
<feature type="transmembrane region" description="Helical" evidence="6">
    <location>
        <begin position="31"/>
        <end position="49"/>
    </location>
</feature>
<reference evidence="8 9" key="1">
    <citation type="journal article" date="2017" name="Elife">
        <title>Extensive horizontal gene transfer in cheese-associated bacteria.</title>
        <authorList>
            <person name="Bonham K.S."/>
            <person name="Wolfe B.E."/>
            <person name="Dutton R.J."/>
        </authorList>
    </citation>
    <scope>NUCLEOTIDE SEQUENCE [LARGE SCALE GENOMIC DNA]</scope>
    <source>
        <strain evidence="8 9">341_9</strain>
    </source>
</reference>
<organism evidence="8 9">
    <name type="scientific">Brachybacterium alimentarium</name>
    <dbReference type="NCBI Taxonomy" id="47845"/>
    <lineage>
        <taxon>Bacteria</taxon>
        <taxon>Bacillati</taxon>
        <taxon>Actinomycetota</taxon>
        <taxon>Actinomycetes</taxon>
        <taxon>Micrococcales</taxon>
        <taxon>Dermabacteraceae</taxon>
        <taxon>Brachybacterium</taxon>
    </lineage>
</organism>
<feature type="domain" description="Major facilitator superfamily (MFS) profile" evidence="7">
    <location>
        <begin position="1"/>
        <end position="388"/>
    </location>
</feature>
<dbReference type="Gene3D" id="1.20.1250.20">
    <property type="entry name" value="MFS general substrate transporter like domains"/>
    <property type="match status" value="1"/>
</dbReference>
<feature type="region of interest" description="Disordered" evidence="5">
    <location>
        <begin position="404"/>
        <end position="457"/>
    </location>
</feature>
<feature type="transmembrane region" description="Helical" evidence="6">
    <location>
        <begin position="85"/>
        <end position="107"/>
    </location>
</feature>
<feature type="transmembrane region" description="Helical" evidence="6">
    <location>
        <begin position="365"/>
        <end position="384"/>
    </location>
</feature>
<keyword evidence="9" id="KW-1185">Reference proteome</keyword>
<evidence type="ECO:0000313" key="8">
    <source>
        <dbReference type="EMBL" id="PCC39514.1"/>
    </source>
</evidence>
<keyword evidence="4 6" id="KW-0472">Membrane</keyword>
<feature type="transmembrane region" description="Helical" evidence="6">
    <location>
        <begin position="276"/>
        <end position="294"/>
    </location>
</feature>
<evidence type="ECO:0000256" key="6">
    <source>
        <dbReference type="SAM" id="Phobius"/>
    </source>
</evidence>
<dbReference type="AlphaFoldDB" id="A0A2A3YJN5"/>
<feature type="compositionally biased region" description="Polar residues" evidence="5">
    <location>
        <begin position="446"/>
        <end position="457"/>
    </location>
</feature>
<dbReference type="PANTHER" id="PTHR23508:SF10">
    <property type="entry name" value="CARBOXYLIC ACID TRANSPORTER PROTEIN HOMOLOG"/>
    <property type="match status" value="1"/>
</dbReference>
<dbReference type="PROSITE" id="PS50850">
    <property type="entry name" value="MFS"/>
    <property type="match status" value="1"/>
</dbReference>
<evidence type="ECO:0000256" key="1">
    <source>
        <dbReference type="ARBA" id="ARBA00004651"/>
    </source>
</evidence>
<dbReference type="GO" id="GO:0046943">
    <property type="term" value="F:carboxylic acid transmembrane transporter activity"/>
    <property type="evidence" value="ECO:0007669"/>
    <property type="project" value="TreeGrafter"/>
</dbReference>
<comment type="subcellular location">
    <subcellularLocation>
        <location evidence="1">Cell membrane</location>
        <topology evidence="1">Multi-pass membrane protein</topology>
    </subcellularLocation>
</comment>
<keyword evidence="3 6" id="KW-1133">Transmembrane helix</keyword>
<dbReference type="InterPro" id="IPR011701">
    <property type="entry name" value="MFS"/>
</dbReference>
<feature type="transmembrane region" description="Helical" evidence="6">
    <location>
        <begin position="205"/>
        <end position="224"/>
    </location>
</feature>
<keyword evidence="2 6" id="KW-0812">Transmembrane</keyword>
<name>A0A2A3YJN5_9MICO</name>
<evidence type="ECO:0000256" key="4">
    <source>
        <dbReference type="ARBA" id="ARBA00023136"/>
    </source>
</evidence>
<gene>
    <name evidence="8" type="ORF">CIK66_09350</name>
</gene>
<feature type="transmembrane region" description="Helical" evidence="6">
    <location>
        <begin position="61"/>
        <end position="79"/>
    </location>
</feature>
<protein>
    <submittedName>
        <fullName evidence="8">MFS transporter</fullName>
    </submittedName>
</protein>
<evidence type="ECO:0000256" key="3">
    <source>
        <dbReference type="ARBA" id="ARBA00022989"/>
    </source>
</evidence>
<dbReference type="PANTHER" id="PTHR23508">
    <property type="entry name" value="CARBOXYLIC ACID TRANSPORTER PROTEIN HOMOLOG"/>
    <property type="match status" value="1"/>
</dbReference>
<feature type="transmembrane region" description="Helical" evidence="6">
    <location>
        <begin position="340"/>
        <end position="359"/>
    </location>
</feature>
<sequence length="457" mass="47533">MASYIDSAAIVSSGTALVLYQHSIGITEGQIGALSATLTLSIAVGALTGGRLGDRYGRRRVFLTTMAMIVIGSALLVLAPGFAMLMVGMMLVGLGSGADLPVSLASISEAASDHNRGRLVGFSQILWFGGIIGANVFGIIAGGLGQLGGQIMFCHVGIVALIVLAARLSIPESTAWANADRERLAGSDTIRASSTGLKDVLSQKIFLMPFLALIGFYTLTNIGANTGGQFGTYIGVNVVGITVQQQSLLGIVMLGVGMLGAMVFMRIVDTPLRMKVYAVGAVLLAGSYLIPVVFGFSLIPWVALSFFNAIGGAFAFEAIMKVWSQESFPTLLRSTVQGSVIGIARVLAAGVALITPALMNTPTMAYLLLTIIVTVGLVCGWVGFRRTGFDAFAEETLDASTLSAPAAASVGDTNPGAHSGAGTRTRTDRRRPPRPAAPHAVRHAQLSPTTPYAPTER</sequence>
<proteinExistence type="predicted"/>
<feature type="transmembrane region" description="Helical" evidence="6">
    <location>
        <begin position="147"/>
        <end position="166"/>
    </location>
</feature>
<dbReference type="EMBL" id="NRGR01000015">
    <property type="protein sequence ID" value="PCC39514.1"/>
    <property type="molecule type" value="Genomic_DNA"/>
</dbReference>
<dbReference type="InterPro" id="IPR020846">
    <property type="entry name" value="MFS_dom"/>
</dbReference>
<accession>A0A2A3YJN5</accession>
<feature type="transmembrane region" description="Helical" evidence="6">
    <location>
        <begin position="300"/>
        <end position="319"/>
    </location>
</feature>
<evidence type="ECO:0000259" key="7">
    <source>
        <dbReference type="PROSITE" id="PS50850"/>
    </source>
</evidence>
<evidence type="ECO:0000313" key="9">
    <source>
        <dbReference type="Proteomes" id="UP000218598"/>
    </source>
</evidence>
<dbReference type="InterPro" id="IPR036259">
    <property type="entry name" value="MFS_trans_sf"/>
</dbReference>
<feature type="transmembrane region" description="Helical" evidence="6">
    <location>
        <begin position="119"/>
        <end position="141"/>
    </location>
</feature>
<dbReference type="SUPFAM" id="SSF103473">
    <property type="entry name" value="MFS general substrate transporter"/>
    <property type="match status" value="1"/>
</dbReference>
<dbReference type="OrthoDB" id="4008739at2"/>
<comment type="caution">
    <text evidence="8">The sequence shown here is derived from an EMBL/GenBank/DDBJ whole genome shotgun (WGS) entry which is preliminary data.</text>
</comment>
<feature type="transmembrane region" description="Helical" evidence="6">
    <location>
        <begin position="244"/>
        <end position="264"/>
    </location>
</feature>
<dbReference type="Proteomes" id="UP000218598">
    <property type="component" value="Unassembled WGS sequence"/>
</dbReference>
<evidence type="ECO:0000256" key="5">
    <source>
        <dbReference type="SAM" id="MobiDB-lite"/>
    </source>
</evidence>
<dbReference type="Pfam" id="PF07690">
    <property type="entry name" value="MFS_1"/>
    <property type="match status" value="1"/>
</dbReference>